<dbReference type="InterPro" id="IPR046357">
    <property type="entry name" value="PPIase_dom_sf"/>
</dbReference>
<evidence type="ECO:0000256" key="2">
    <source>
        <dbReference type="ARBA" id="ARBA00013194"/>
    </source>
</evidence>
<protein>
    <recommendedName>
        <fullName evidence="2 5">peptidylprolyl isomerase</fullName>
        <ecNumber evidence="2 5">5.2.1.8</ecNumber>
    </recommendedName>
</protein>
<feature type="non-terminal residue" evidence="8">
    <location>
        <position position="1"/>
    </location>
</feature>
<evidence type="ECO:0000256" key="4">
    <source>
        <dbReference type="ARBA" id="ARBA00023235"/>
    </source>
</evidence>
<dbReference type="Gene3D" id="3.10.50.40">
    <property type="match status" value="1"/>
</dbReference>
<evidence type="ECO:0000256" key="3">
    <source>
        <dbReference type="ARBA" id="ARBA00023110"/>
    </source>
</evidence>
<feature type="domain" description="PPIase FKBP-type" evidence="7">
    <location>
        <begin position="281"/>
        <end position="370"/>
    </location>
</feature>
<dbReference type="Pfam" id="PF17800">
    <property type="entry name" value="NPL"/>
    <property type="match status" value="1"/>
</dbReference>
<evidence type="ECO:0000256" key="5">
    <source>
        <dbReference type="PROSITE-ProRule" id="PRU00277"/>
    </source>
</evidence>
<feature type="non-terminal residue" evidence="8">
    <location>
        <position position="370"/>
    </location>
</feature>
<dbReference type="Proteomes" id="UP000670152">
    <property type="component" value="Unassembled WGS sequence"/>
</dbReference>
<comment type="caution">
    <text evidence="8">The sequence shown here is derived from an EMBL/GenBank/DDBJ whole genome shotgun (WGS) entry which is preliminary data.</text>
</comment>
<dbReference type="Pfam" id="PF00254">
    <property type="entry name" value="FKBP_C"/>
    <property type="match status" value="1"/>
</dbReference>
<reference evidence="8 9" key="1">
    <citation type="submission" date="2020-02" db="EMBL/GenBank/DDBJ databases">
        <title>Relaxed selection underlies rapid genomic changes in the transitions from sociality to social parasitism in ants.</title>
        <authorList>
            <person name="Bi X."/>
        </authorList>
    </citation>
    <scope>NUCLEOTIDE SEQUENCE [LARGE SCALE GENOMIC DNA]</scope>
    <source>
        <strain evidence="8">BGI-DK2014b</strain>
        <tissue evidence="8">Whole body</tissue>
    </source>
</reference>
<feature type="region of interest" description="Disordered" evidence="6">
    <location>
        <begin position="209"/>
        <end position="235"/>
    </location>
</feature>
<sequence>MSSFWGKMICFSIVNTNKIHEYCGETSHPTNVVIHITALILQPGNKYTQYVNESFRITMASLDLTHASDKPIQVMMTYEQTRFLLCTLHKDKPWQVQLDILVQKKTVVTLSCNGESYIYLTGHYKIDLIKIPFNPNWITTLSWHILDEKINELKNKGTSPEELTEYLNKYITVKIVGKWIVTPYSIKKKQIQKDRVLLQVPNLKRKSFVKDNNRTEKTKKKESEKQEIKEKQQKAKVIEEKSKENPNKTKKNSKQQAERIIKNGIKVQELRPGTGKIAEVGKYVTIYYVAYMKIGQTLEEFDRFENLGFRFKLGAGFVIKGLDVAVIGMKIDEKRRLIIPPNMAYGDEGYGIKVPPNTTVIYDVELKKVE</sequence>
<dbReference type="OrthoDB" id="1902587at2759"/>
<dbReference type="GO" id="GO:0003755">
    <property type="term" value="F:peptidyl-prolyl cis-trans isomerase activity"/>
    <property type="evidence" value="ECO:0007669"/>
    <property type="project" value="UniProtKB-KW"/>
</dbReference>
<evidence type="ECO:0000313" key="8">
    <source>
        <dbReference type="EMBL" id="KAG5336188.1"/>
    </source>
</evidence>
<dbReference type="PROSITE" id="PS50059">
    <property type="entry name" value="FKBP_PPIASE"/>
    <property type="match status" value="1"/>
</dbReference>
<keyword evidence="9" id="KW-1185">Reference proteome</keyword>
<dbReference type="InterPro" id="IPR001179">
    <property type="entry name" value="PPIase_FKBP_dom"/>
</dbReference>
<accession>A0A836GBD3</accession>
<dbReference type="EC" id="5.2.1.8" evidence="2 5"/>
<keyword evidence="3 5" id="KW-0697">Rotamase</keyword>
<organism evidence="8 9">
    <name type="scientific">Acromyrmex heyeri</name>
    <dbReference type="NCBI Taxonomy" id="230685"/>
    <lineage>
        <taxon>Eukaryota</taxon>
        <taxon>Metazoa</taxon>
        <taxon>Ecdysozoa</taxon>
        <taxon>Arthropoda</taxon>
        <taxon>Hexapoda</taxon>
        <taxon>Insecta</taxon>
        <taxon>Pterygota</taxon>
        <taxon>Neoptera</taxon>
        <taxon>Endopterygota</taxon>
        <taxon>Hymenoptera</taxon>
        <taxon>Apocrita</taxon>
        <taxon>Aculeata</taxon>
        <taxon>Formicoidea</taxon>
        <taxon>Formicidae</taxon>
        <taxon>Myrmicinae</taxon>
        <taxon>Acromyrmex</taxon>
    </lineage>
</organism>
<dbReference type="Gene3D" id="2.60.120.340">
    <property type="entry name" value="Nucleoplasmin core domain"/>
    <property type="match status" value="1"/>
</dbReference>
<evidence type="ECO:0000259" key="7">
    <source>
        <dbReference type="PROSITE" id="PS50059"/>
    </source>
</evidence>
<gene>
    <name evidence="8" type="primary">Fkbp46</name>
    <name evidence="8" type="ORF">G6Z77_0006817</name>
</gene>
<dbReference type="InterPro" id="IPR041232">
    <property type="entry name" value="NPL"/>
</dbReference>
<evidence type="ECO:0000256" key="1">
    <source>
        <dbReference type="ARBA" id="ARBA00000971"/>
    </source>
</evidence>
<proteinExistence type="predicted"/>
<comment type="catalytic activity">
    <reaction evidence="1 5">
        <text>[protein]-peptidylproline (omega=180) = [protein]-peptidylproline (omega=0)</text>
        <dbReference type="Rhea" id="RHEA:16237"/>
        <dbReference type="Rhea" id="RHEA-COMP:10747"/>
        <dbReference type="Rhea" id="RHEA-COMP:10748"/>
        <dbReference type="ChEBI" id="CHEBI:83833"/>
        <dbReference type="ChEBI" id="CHEBI:83834"/>
        <dbReference type="EC" id="5.2.1.8"/>
    </reaction>
</comment>
<evidence type="ECO:0000313" key="9">
    <source>
        <dbReference type="Proteomes" id="UP000670152"/>
    </source>
</evidence>
<dbReference type="AlphaFoldDB" id="A0A836GBD3"/>
<dbReference type="EMBL" id="JAANIB010003775">
    <property type="protein sequence ID" value="KAG5336188.1"/>
    <property type="molecule type" value="Genomic_DNA"/>
</dbReference>
<dbReference type="PANTHER" id="PTHR43811">
    <property type="entry name" value="FKBP-TYPE PEPTIDYL-PROLYL CIS-TRANS ISOMERASE FKPA"/>
    <property type="match status" value="1"/>
</dbReference>
<evidence type="ECO:0000256" key="6">
    <source>
        <dbReference type="SAM" id="MobiDB-lite"/>
    </source>
</evidence>
<keyword evidence="4 5" id="KW-0413">Isomerase</keyword>
<name>A0A836GBD3_9HYME</name>
<dbReference type="SUPFAM" id="SSF54534">
    <property type="entry name" value="FKBP-like"/>
    <property type="match status" value="1"/>
</dbReference>
<dbReference type="PANTHER" id="PTHR43811:SF19">
    <property type="entry name" value="39 KDA FK506-BINDING NUCLEAR PROTEIN"/>
    <property type="match status" value="1"/>
</dbReference>